<dbReference type="RefSeq" id="XP_041232374.1">
    <property type="nucleotide sequence ID" value="XM_041376524.1"/>
</dbReference>
<keyword evidence="2" id="KW-1185">Reference proteome</keyword>
<comment type="caution">
    <text evidence="1">The sequence shown here is derived from an EMBL/GenBank/DDBJ whole genome shotgun (WGS) entry which is preliminary data.</text>
</comment>
<dbReference type="Proteomes" id="UP001195769">
    <property type="component" value="Unassembled WGS sequence"/>
</dbReference>
<name>A0AAD4EKR7_9AGAM</name>
<protein>
    <submittedName>
        <fullName evidence="1">Uncharacterized protein</fullName>
    </submittedName>
</protein>
<reference evidence="1" key="1">
    <citation type="journal article" date="2020" name="New Phytol.">
        <title>Comparative genomics reveals dynamic genome evolution in host specialist ectomycorrhizal fungi.</title>
        <authorList>
            <person name="Lofgren L.A."/>
            <person name="Nguyen N.H."/>
            <person name="Vilgalys R."/>
            <person name="Ruytinx J."/>
            <person name="Liao H.L."/>
            <person name="Branco S."/>
            <person name="Kuo A."/>
            <person name="LaButti K."/>
            <person name="Lipzen A."/>
            <person name="Andreopoulos W."/>
            <person name="Pangilinan J."/>
            <person name="Riley R."/>
            <person name="Hundley H."/>
            <person name="Na H."/>
            <person name="Barry K."/>
            <person name="Grigoriev I.V."/>
            <person name="Stajich J.E."/>
            <person name="Kennedy P.G."/>
        </authorList>
    </citation>
    <scope>NUCLEOTIDE SEQUENCE</scope>
    <source>
        <strain evidence="1">FC203</strain>
    </source>
</reference>
<evidence type="ECO:0000313" key="2">
    <source>
        <dbReference type="Proteomes" id="UP001195769"/>
    </source>
</evidence>
<sequence length="113" mass="13017">MEQNNQFNNAQAQGDQFSTQANLPDLDHAVIPEPLIVTQSAISIWRTATQAAQSGMSQNRQQAQIHTTEEERCWLILMALQREQELDETTRWLRDAWQELDEVRSLLGIARNQ</sequence>
<dbReference type="GeneID" id="64670822"/>
<organism evidence="1 2">
    <name type="scientific">Suillus fuscotomentosus</name>
    <dbReference type="NCBI Taxonomy" id="1912939"/>
    <lineage>
        <taxon>Eukaryota</taxon>
        <taxon>Fungi</taxon>
        <taxon>Dikarya</taxon>
        <taxon>Basidiomycota</taxon>
        <taxon>Agaricomycotina</taxon>
        <taxon>Agaricomycetes</taxon>
        <taxon>Agaricomycetidae</taxon>
        <taxon>Boletales</taxon>
        <taxon>Suillineae</taxon>
        <taxon>Suillaceae</taxon>
        <taxon>Suillus</taxon>
    </lineage>
</organism>
<proteinExistence type="predicted"/>
<accession>A0AAD4EKR7</accession>
<gene>
    <name evidence="1" type="ORF">F5891DRAFT_975516</name>
</gene>
<dbReference type="AlphaFoldDB" id="A0AAD4EKR7"/>
<evidence type="ECO:0000313" key="1">
    <source>
        <dbReference type="EMBL" id="KAG1906799.1"/>
    </source>
</evidence>
<dbReference type="EMBL" id="JABBWK010000004">
    <property type="protein sequence ID" value="KAG1906799.1"/>
    <property type="molecule type" value="Genomic_DNA"/>
</dbReference>